<accession>A0A1F8BQ92</accession>
<evidence type="ECO:0000259" key="1">
    <source>
        <dbReference type="Pfam" id="PF18903"/>
    </source>
</evidence>
<evidence type="ECO:0000313" key="3">
    <source>
        <dbReference type="Proteomes" id="UP000177060"/>
    </source>
</evidence>
<name>A0A1F8BQ92_9BACT</name>
<sequence>MKTDDRYFRSTNFYLCAFLFSKGFELVNVDKLTDPRRAIFVFRDTPDREFLVHQYSFAKEDSPDILVDVRKLTLAIKTLKENLYQNKF</sequence>
<dbReference type="EMBL" id="MGHE01000003">
    <property type="protein sequence ID" value="OGM65535.1"/>
    <property type="molecule type" value="Genomic_DNA"/>
</dbReference>
<reference evidence="2 3" key="1">
    <citation type="journal article" date="2016" name="Nat. Commun.">
        <title>Thousands of microbial genomes shed light on interconnected biogeochemical processes in an aquifer system.</title>
        <authorList>
            <person name="Anantharaman K."/>
            <person name="Brown C.T."/>
            <person name="Hug L.A."/>
            <person name="Sharon I."/>
            <person name="Castelle C.J."/>
            <person name="Probst A.J."/>
            <person name="Thomas B.C."/>
            <person name="Singh A."/>
            <person name="Wilkins M.J."/>
            <person name="Karaoz U."/>
            <person name="Brodie E.L."/>
            <person name="Williams K.H."/>
            <person name="Hubbard S.S."/>
            <person name="Banfield J.F."/>
        </authorList>
    </citation>
    <scope>NUCLEOTIDE SEQUENCE [LARGE SCALE GENOMIC DNA]</scope>
</reference>
<organism evidence="2 3">
    <name type="scientific">Candidatus Woesebacteria bacterium RIFCSPLOWO2_01_FULL_39_14</name>
    <dbReference type="NCBI Taxonomy" id="1802518"/>
    <lineage>
        <taxon>Bacteria</taxon>
        <taxon>Candidatus Woeseibacteriota</taxon>
    </lineage>
</organism>
<feature type="domain" description="DUF5659" evidence="1">
    <location>
        <begin position="6"/>
        <end position="55"/>
    </location>
</feature>
<dbReference type="Proteomes" id="UP000177060">
    <property type="component" value="Unassembled WGS sequence"/>
</dbReference>
<comment type="caution">
    <text evidence="2">The sequence shown here is derived from an EMBL/GenBank/DDBJ whole genome shotgun (WGS) entry which is preliminary data.</text>
</comment>
<evidence type="ECO:0000313" key="2">
    <source>
        <dbReference type="EMBL" id="OGM65535.1"/>
    </source>
</evidence>
<dbReference type="Pfam" id="PF18903">
    <property type="entry name" value="DUF5659"/>
    <property type="match status" value="1"/>
</dbReference>
<gene>
    <name evidence="2" type="ORF">A3A52_01495</name>
</gene>
<dbReference type="InterPro" id="IPR043718">
    <property type="entry name" value="DUF5659"/>
</dbReference>
<protein>
    <recommendedName>
        <fullName evidence="1">DUF5659 domain-containing protein</fullName>
    </recommendedName>
</protein>
<dbReference type="AlphaFoldDB" id="A0A1F8BQ92"/>
<proteinExistence type="predicted"/>